<evidence type="ECO:0000256" key="1">
    <source>
        <dbReference type="SAM" id="MobiDB-lite"/>
    </source>
</evidence>
<comment type="caution">
    <text evidence="2">The sequence shown here is derived from an EMBL/GenBank/DDBJ whole genome shotgun (WGS) entry which is preliminary data.</text>
</comment>
<gene>
    <name evidence="2" type="ORF">AMORRO_LOCUS13524</name>
</gene>
<feature type="compositionally biased region" description="Polar residues" evidence="1">
    <location>
        <begin position="27"/>
        <end position="51"/>
    </location>
</feature>
<reference evidence="2" key="1">
    <citation type="submission" date="2021-06" db="EMBL/GenBank/DDBJ databases">
        <authorList>
            <person name="Kallberg Y."/>
            <person name="Tangrot J."/>
            <person name="Rosling A."/>
        </authorList>
    </citation>
    <scope>NUCLEOTIDE SEQUENCE</scope>
    <source>
        <strain evidence="2">CL551</strain>
    </source>
</reference>
<dbReference type="EMBL" id="CAJVPV010023531">
    <property type="protein sequence ID" value="CAG8723991.1"/>
    <property type="molecule type" value="Genomic_DNA"/>
</dbReference>
<keyword evidence="3" id="KW-1185">Reference proteome</keyword>
<accession>A0A9N9ND46</accession>
<feature type="non-terminal residue" evidence="2">
    <location>
        <position position="1"/>
    </location>
</feature>
<evidence type="ECO:0000313" key="3">
    <source>
        <dbReference type="Proteomes" id="UP000789342"/>
    </source>
</evidence>
<feature type="non-terminal residue" evidence="2">
    <location>
        <position position="51"/>
    </location>
</feature>
<feature type="region of interest" description="Disordered" evidence="1">
    <location>
        <begin position="13"/>
        <end position="51"/>
    </location>
</feature>
<dbReference type="Proteomes" id="UP000789342">
    <property type="component" value="Unassembled WGS sequence"/>
</dbReference>
<organism evidence="2 3">
    <name type="scientific">Acaulospora morrowiae</name>
    <dbReference type="NCBI Taxonomy" id="94023"/>
    <lineage>
        <taxon>Eukaryota</taxon>
        <taxon>Fungi</taxon>
        <taxon>Fungi incertae sedis</taxon>
        <taxon>Mucoromycota</taxon>
        <taxon>Glomeromycotina</taxon>
        <taxon>Glomeromycetes</taxon>
        <taxon>Diversisporales</taxon>
        <taxon>Acaulosporaceae</taxon>
        <taxon>Acaulospora</taxon>
    </lineage>
</organism>
<protein>
    <submittedName>
        <fullName evidence="2">77_t:CDS:1</fullName>
    </submittedName>
</protein>
<evidence type="ECO:0000313" key="2">
    <source>
        <dbReference type="EMBL" id="CAG8723991.1"/>
    </source>
</evidence>
<sequence length="51" mass="5776">LIPRIEYRMQHSSISLHSSNQERNEKIQNSQKAVTSSLTSTCKQLVTSNDS</sequence>
<dbReference type="AlphaFoldDB" id="A0A9N9ND46"/>
<proteinExistence type="predicted"/>
<name>A0A9N9ND46_9GLOM</name>